<evidence type="ECO:0000313" key="3">
    <source>
        <dbReference type="Proteomes" id="UP000800041"/>
    </source>
</evidence>
<evidence type="ECO:0000256" key="1">
    <source>
        <dbReference type="SAM" id="Coils"/>
    </source>
</evidence>
<reference evidence="2" key="1">
    <citation type="journal article" date="2020" name="Stud. Mycol.">
        <title>101 Dothideomycetes genomes: a test case for predicting lifestyles and emergence of pathogens.</title>
        <authorList>
            <person name="Haridas S."/>
            <person name="Albert R."/>
            <person name="Binder M."/>
            <person name="Bloem J."/>
            <person name="Labutti K."/>
            <person name="Salamov A."/>
            <person name="Andreopoulos B."/>
            <person name="Baker S."/>
            <person name="Barry K."/>
            <person name="Bills G."/>
            <person name="Bluhm B."/>
            <person name="Cannon C."/>
            <person name="Castanera R."/>
            <person name="Culley D."/>
            <person name="Daum C."/>
            <person name="Ezra D."/>
            <person name="Gonzalez J."/>
            <person name="Henrissat B."/>
            <person name="Kuo A."/>
            <person name="Liang C."/>
            <person name="Lipzen A."/>
            <person name="Lutzoni F."/>
            <person name="Magnuson J."/>
            <person name="Mondo S."/>
            <person name="Nolan M."/>
            <person name="Ohm R."/>
            <person name="Pangilinan J."/>
            <person name="Park H.-J."/>
            <person name="Ramirez L."/>
            <person name="Alfaro M."/>
            <person name="Sun H."/>
            <person name="Tritt A."/>
            <person name="Yoshinaga Y."/>
            <person name="Zwiers L.-H."/>
            <person name="Turgeon B."/>
            <person name="Goodwin S."/>
            <person name="Spatafora J."/>
            <person name="Crous P."/>
            <person name="Grigoriev I."/>
        </authorList>
    </citation>
    <scope>NUCLEOTIDE SEQUENCE</scope>
    <source>
        <strain evidence="2">CBS 113979</strain>
    </source>
</reference>
<accession>A0A6G1GUA7</accession>
<dbReference type="PANTHER" id="PTHR31749">
    <property type="entry name" value="KINETOCHORE-ASSOCIATED PROTEIN NSL1 HOMOLOG"/>
    <property type="match status" value="1"/>
</dbReference>
<feature type="coiled-coil region" evidence="1">
    <location>
        <begin position="103"/>
        <end position="160"/>
    </location>
</feature>
<dbReference type="PANTHER" id="PTHR31749:SF3">
    <property type="entry name" value="KINETOCHORE-ASSOCIATED PROTEIN NSL1 HOMOLOG"/>
    <property type="match status" value="1"/>
</dbReference>
<dbReference type="EMBL" id="ML977168">
    <property type="protein sequence ID" value="KAF1984384.1"/>
    <property type="molecule type" value="Genomic_DNA"/>
</dbReference>
<dbReference type="OrthoDB" id="2135762at2759"/>
<dbReference type="GO" id="GO:0000444">
    <property type="term" value="C:MIS12/MIND type complex"/>
    <property type="evidence" value="ECO:0007669"/>
    <property type="project" value="TreeGrafter"/>
</dbReference>
<protein>
    <recommendedName>
        <fullName evidence="4">Kinetochore protein mis14</fullName>
    </recommendedName>
</protein>
<sequence length="212" mass="23499">MDTTFRKIELQSPADLIYLESNIKRAARDKIDRALPPSAAPEGEDALRRRVEELVDEYIRNTFAGARGNISINGIDVKDVDESESSGGGEEFEPLDTRLTDRIRALETSREQLTERVADLRRTAPSAAAQSFQTKFLADLEAEEALAREEREEALRAARESRLEMGELRRWDDVRGTWEKGAEGLVGLKGGLTGSVAKGERALGVVGWLEGK</sequence>
<dbReference type="InterPro" id="IPR013950">
    <property type="entry name" value="Mis14/Nsl1"/>
</dbReference>
<evidence type="ECO:0008006" key="4">
    <source>
        <dbReference type="Google" id="ProtNLM"/>
    </source>
</evidence>
<organism evidence="2 3">
    <name type="scientific">Aulographum hederae CBS 113979</name>
    <dbReference type="NCBI Taxonomy" id="1176131"/>
    <lineage>
        <taxon>Eukaryota</taxon>
        <taxon>Fungi</taxon>
        <taxon>Dikarya</taxon>
        <taxon>Ascomycota</taxon>
        <taxon>Pezizomycotina</taxon>
        <taxon>Dothideomycetes</taxon>
        <taxon>Pleosporomycetidae</taxon>
        <taxon>Aulographales</taxon>
        <taxon>Aulographaceae</taxon>
    </lineage>
</organism>
<keyword evidence="1" id="KW-0175">Coiled coil</keyword>
<dbReference type="Proteomes" id="UP000800041">
    <property type="component" value="Unassembled WGS sequence"/>
</dbReference>
<proteinExistence type="predicted"/>
<dbReference type="Pfam" id="PF08641">
    <property type="entry name" value="Mis14"/>
    <property type="match status" value="1"/>
</dbReference>
<keyword evidence="3" id="KW-1185">Reference proteome</keyword>
<dbReference type="GO" id="GO:0000070">
    <property type="term" value="P:mitotic sister chromatid segregation"/>
    <property type="evidence" value="ECO:0007669"/>
    <property type="project" value="InterPro"/>
</dbReference>
<gene>
    <name evidence="2" type="ORF">K402DRAFT_447672</name>
</gene>
<dbReference type="AlphaFoldDB" id="A0A6G1GUA7"/>
<name>A0A6G1GUA7_9PEZI</name>
<evidence type="ECO:0000313" key="2">
    <source>
        <dbReference type="EMBL" id="KAF1984384.1"/>
    </source>
</evidence>